<dbReference type="AlphaFoldDB" id="A0A915KL20"/>
<reference evidence="3" key="1">
    <citation type="submission" date="2022-11" db="UniProtKB">
        <authorList>
            <consortium name="WormBaseParasite"/>
        </authorList>
    </citation>
    <scope>IDENTIFICATION</scope>
</reference>
<evidence type="ECO:0000313" key="3">
    <source>
        <dbReference type="WBParaSite" id="nRc.2.0.1.t38520-RA"/>
    </source>
</evidence>
<feature type="region of interest" description="Disordered" evidence="1">
    <location>
        <begin position="21"/>
        <end position="55"/>
    </location>
</feature>
<dbReference type="Proteomes" id="UP000887565">
    <property type="component" value="Unplaced"/>
</dbReference>
<protein>
    <submittedName>
        <fullName evidence="3">Uncharacterized protein</fullName>
    </submittedName>
</protein>
<proteinExistence type="predicted"/>
<feature type="compositionally biased region" description="Basic and acidic residues" evidence="1">
    <location>
        <begin position="40"/>
        <end position="55"/>
    </location>
</feature>
<keyword evidence="2" id="KW-1185">Reference proteome</keyword>
<sequence length="117" mass="13315">AARWWNDCELERQSNLGRKVSKGGLKFPAQHSKKSSLRSESLKLDHGSSDCEEGPHDANLGLSPKNAQNLRLFTPEGSFFNQKLVIFVNFEWVRAEKTQKFPFFPLKNASFVNFQAT</sequence>
<organism evidence="2 3">
    <name type="scientific">Romanomermis culicivorax</name>
    <name type="common">Nematode worm</name>
    <dbReference type="NCBI Taxonomy" id="13658"/>
    <lineage>
        <taxon>Eukaryota</taxon>
        <taxon>Metazoa</taxon>
        <taxon>Ecdysozoa</taxon>
        <taxon>Nematoda</taxon>
        <taxon>Enoplea</taxon>
        <taxon>Dorylaimia</taxon>
        <taxon>Mermithida</taxon>
        <taxon>Mermithoidea</taxon>
        <taxon>Mermithidae</taxon>
        <taxon>Romanomermis</taxon>
    </lineage>
</organism>
<evidence type="ECO:0000313" key="2">
    <source>
        <dbReference type="Proteomes" id="UP000887565"/>
    </source>
</evidence>
<evidence type="ECO:0000256" key="1">
    <source>
        <dbReference type="SAM" id="MobiDB-lite"/>
    </source>
</evidence>
<name>A0A915KL20_ROMCU</name>
<accession>A0A915KL20</accession>
<dbReference type="WBParaSite" id="nRc.2.0.1.t38520-RA">
    <property type="protein sequence ID" value="nRc.2.0.1.t38520-RA"/>
    <property type="gene ID" value="nRc.2.0.1.g38520"/>
</dbReference>